<dbReference type="PIRSF" id="PIRSF016184">
    <property type="entry name" value="PhzC_PhzF"/>
    <property type="match status" value="1"/>
</dbReference>
<dbReference type="InterPro" id="IPR003719">
    <property type="entry name" value="Phenazine_PhzF-like"/>
</dbReference>
<dbReference type="GO" id="GO:0016853">
    <property type="term" value="F:isomerase activity"/>
    <property type="evidence" value="ECO:0007669"/>
    <property type="project" value="UniProtKB-KW"/>
</dbReference>
<dbReference type="NCBIfam" id="TIGR00654">
    <property type="entry name" value="PhzF_family"/>
    <property type="match status" value="1"/>
</dbReference>
<dbReference type="GeneID" id="35805954"/>
<keyword evidence="2" id="KW-0413">Isomerase</keyword>
<sequence>MRIPIYQIDAFTNVQFKGNPAAVCPLEAWIGDDLMQKIAAENNLSETAFFVKKGHDYELRWFTPKGEIDLCGHATLATAYVIFTYLDNSIANVKFHTMSGVLEVSKEGSLLSMIFPSREGEICEVPEVLIKGLGKKPIEVYKSRDYMAVFETEQDILNLKLNMDELKKLDAFGVIATAKGNEADFVSRFFAPKAGVDEDPVTGSAHCTLVPYWKNKLRKTEFVALQLSERGGKLYCTDLGKMVKISGEAASYLEGYINV</sequence>
<name>A3DEH7_ACET2</name>
<evidence type="ECO:0000313" key="4">
    <source>
        <dbReference type="EMBL" id="ABN52356.1"/>
    </source>
</evidence>
<evidence type="ECO:0000256" key="3">
    <source>
        <dbReference type="PIRSR" id="PIRSR016184-1"/>
    </source>
</evidence>
<dbReference type="eggNOG" id="COG0384">
    <property type="taxonomic scope" value="Bacteria"/>
</dbReference>
<evidence type="ECO:0000313" key="5">
    <source>
        <dbReference type="Proteomes" id="UP000002145"/>
    </source>
</evidence>
<feature type="active site" evidence="3">
    <location>
        <position position="46"/>
    </location>
</feature>
<comment type="similarity">
    <text evidence="1">Belongs to the PhzF family.</text>
</comment>
<keyword evidence="5" id="KW-1185">Reference proteome</keyword>
<dbReference type="Proteomes" id="UP000002145">
    <property type="component" value="Chromosome"/>
</dbReference>
<dbReference type="PANTHER" id="PTHR13774:SF17">
    <property type="entry name" value="PHENAZINE BIOSYNTHESIS-LIKE DOMAIN-CONTAINING PROTEIN"/>
    <property type="match status" value="1"/>
</dbReference>
<proteinExistence type="inferred from homology"/>
<dbReference type="HOGENOM" id="CLU_048756_2_2_9"/>
<dbReference type="PANTHER" id="PTHR13774">
    <property type="entry name" value="PHENAZINE BIOSYNTHESIS PROTEIN"/>
    <property type="match status" value="1"/>
</dbReference>
<dbReference type="Pfam" id="PF02567">
    <property type="entry name" value="PhzC-PhzF"/>
    <property type="match status" value="1"/>
</dbReference>
<dbReference type="OrthoDB" id="9788221at2"/>
<dbReference type="AlphaFoldDB" id="A3DEH7"/>
<reference evidence="4 5" key="2">
    <citation type="journal article" date="2013" name="Biotechnol. Biofuels">
        <title>Global transcriptome analysis of Clostridium thermocellum ATCC 27405 during growth on dilute acid pretreated Populus and switchgrass.</title>
        <authorList>
            <person name="Wilson C.M."/>
            <person name="Rodriguez M.Jr."/>
            <person name="Johnson C.M."/>
            <person name="Martin S.L."/>
            <person name="Chu T.M."/>
            <person name="Wolfinger R.D."/>
            <person name="Hauser L.J."/>
            <person name="Land M.L."/>
            <person name="Klingeman D.M."/>
            <person name="Syed M.H."/>
            <person name="Ragauskas A.J."/>
            <person name="Tschaplinski T.J."/>
            <person name="Mielenz J.R."/>
            <person name="Brown S.D."/>
        </authorList>
    </citation>
    <scope>NUCLEOTIDE SEQUENCE [LARGE SCALE GENOMIC DNA]</scope>
    <source>
        <strain evidence="5">ATCC 27405 / DSM 1237 / JCM 9322 / NBRC 103400 / NCIMB 10682 / NRRL B-4536 / VPI 7372</strain>
    </source>
</reference>
<dbReference type="RefSeq" id="WP_011837981.1">
    <property type="nucleotide sequence ID" value="NC_009012.1"/>
</dbReference>
<organism evidence="4 5">
    <name type="scientific">Acetivibrio thermocellus (strain ATCC 27405 / DSM 1237 / JCM 9322 / NBRC 103400 / NCIMB 10682 / NRRL B-4536 / VPI 7372)</name>
    <name type="common">Clostridium thermocellum</name>
    <dbReference type="NCBI Taxonomy" id="203119"/>
    <lineage>
        <taxon>Bacteria</taxon>
        <taxon>Bacillati</taxon>
        <taxon>Bacillota</taxon>
        <taxon>Clostridia</taxon>
        <taxon>Eubacteriales</taxon>
        <taxon>Oscillospiraceae</taxon>
        <taxon>Acetivibrio</taxon>
    </lineage>
</organism>
<dbReference type="EMBL" id="CP000568">
    <property type="protein sequence ID" value="ABN52356.1"/>
    <property type="molecule type" value="Genomic_DNA"/>
</dbReference>
<reference evidence="5" key="1">
    <citation type="submission" date="2007-02" db="EMBL/GenBank/DDBJ databases">
        <title>Complete sequence of Clostridium thermocellum ATCC 27405.</title>
        <authorList>
            <consortium name="US DOE Joint Genome Institute"/>
            <person name="Copeland A."/>
            <person name="Lucas S."/>
            <person name="Lapidus A."/>
            <person name="Barry K."/>
            <person name="Detter J.C."/>
            <person name="Glavina del Rio T."/>
            <person name="Hammon N."/>
            <person name="Israni S."/>
            <person name="Dalin E."/>
            <person name="Tice H."/>
            <person name="Pitluck S."/>
            <person name="Chertkov O."/>
            <person name="Brettin T."/>
            <person name="Bruce D."/>
            <person name="Han C."/>
            <person name="Tapia R."/>
            <person name="Gilna P."/>
            <person name="Schmutz J."/>
            <person name="Larimer F."/>
            <person name="Land M."/>
            <person name="Hauser L."/>
            <person name="Kyrpides N."/>
            <person name="Mikhailova N."/>
            <person name="Wu J.H.D."/>
            <person name="Newcomb M."/>
            <person name="Richardson P."/>
        </authorList>
    </citation>
    <scope>NUCLEOTIDE SEQUENCE [LARGE SCALE GENOMIC DNA]</scope>
    <source>
        <strain evidence="5">ATCC 27405 / DSM 1237 / JCM 9322 / NBRC 103400 / NCIMB 10682 / NRRL B-4536 / VPI 7372</strain>
    </source>
</reference>
<dbReference type="KEGG" id="cth:Cthe_1124"/>
<evidence type="ECO:0000256" key="1">
    <source>
        <dbReference type="ARBA" id="ARBA00008270"/>
    </source>
</evidence>
<evidence type="ECO:0000256" key="2">
    <source>
        <dbReference type="ARBA" id="ARBA00023235"/>
    </source>
</evidence>
<gene>
    <name evidence="4" type="ordered locus">Cthe_1124</name>
</gene>
<accession>A3DEH7</accession>
<dbReference type="GO" id="GO:0005737">
    <property type="term" value="C:cytoplasm"/>
    <property type="evidence" value="ECO:0007669"/>
    <property type="project" value="TreeGrafter"/>
</dbReference>
<dbReference type="STRING" id="203119.Cthe_1124"/>
<dbReference type="SUPFAM" id="SSF54506">
    <property type="entry name" value="Diaminopimelate epimerase-like"/>
    <property type="match status" value="1"/>
</dbReference>
<protein>
    <submittedName>
        <fullName evidence="4">Phenazine biosynthesis protein PhzF family</fullName>
    </submittedName>
</protein>
<dbReference type="Gene3D" id="3.10.310.10">
    <property type="entry name" value="Diaminopimelate Epimerase, Chain A, domain 1"/>
    <property type="match status" value="2"/>
</dbReference>